<evidence type="ECO:0000259" key="8">
    <source>
        <dbReference type="Pfam" id="PF00150"/>
    </source>
</evidence>
<accession>A0ABR2Z5H8</accession>
<comment type="caution">
    <text evidence="9">The sequence shown here is derived from an EMBL/GenBank/DDBJ whole genome shotgun (WGS) entry which is preliminary data.</text>
</comment>
<comment type="similarity">
    <text evidence="1">Belongs to the glycosyl hydrolase 5 (cellulase A) family.</text>
</comment>
<keyword evidence="6" id="KW-0624">Polysaccharide degradation</keyword>
<proteinExistence type="inferred from homology"/>
<evidence type="ECO:0000256" key="6">
    <source>
        <dbReference type="ARBA" id="ARBA00023326"/>
    </source>
</evidence>
<evidence type="ECO:0000256" key="5">
    <source>
        <dbReference type="ARBA" id="ARBA00023295"/>
    </source>
</evidence>
<keyword evidence="5" id="KW-0326">Glycosidase</keyword>
<gene>
    <name evidence="9" type="ORF">WJX75_009952</name>
</gene>
<feature type="domain" description="Glycoside hydrolase family 5" evidence="8">
    <location>
        <begin position="80"/>
        <end position="279"/>
    </location>
</feature>
<reference evidence="9 10" key="1">
    <citation type="journal article" date="2024" name="Nat. Commun.">
        <title>Phylogenomics reveals the evolutionary origins of lichenization in chlorophyte algae.</title>
        <authorList>
            <person name="Puginier C."/>
            <person name="Libourel C."/>
            <person name="Otte J."/>
            <person name="Skaloud P."/>
            <person name="Haon M."/>
            <person name="Grisel S."/>
            <person name="Petersen M."/>
            <person name="Berrin J.G."/>
            <person name="Delaux P.M."/>
            <person name="Dal Grande F."/>
            <person name="Keller J."/>
        </authorList>
    </citation>
    <scope>NUCLEOTIDE SEQUENCE [LARGE SCALE GENOMIC DNA]</scope>
    <source>
        <strain evidence="9 10">SAG 216-7</strain>
    </source>
</reference>
<keyword evidence="3" id="KW-0136">Cellulose degradation</keyword>
<feature type="region of interest" description="Disordered" evidence="7">
    <location>
        <begin position="360"/>
        <end position="414"/>
    </location>
</feature>
<sequence>MHMTFNLEVVSNSNGTIVSDALNYWQTLAPNGGGIAVGLIVEVSNDVVVADTTPPGATPSRSPPQWTTPPASVPGACNVYLPEDTTLNRFMWTVDYFASQSFYIILDNQFNLDQTATQDTQKWLNRWLDLMTQLSTKYPDATSRVICDFLNEPDFGNLRWEAQPDAGLPGMKDMYLNVMDTVYTVASNVLFLVEGAGQGNLGKNWGDGTAADPTVISSRGLSDPNPFFSALLQKPYLSQVIIGPHVYPPSISMAQDETQGTALWARFSASWGYLNKQGYCTGSNVLGTPSGDCHLFPVIIGETGTGFTASQSLGLVENWSQIDWNKVQYLLAFGYTPWWVQPTPSASVITGGIPSTTARLPSPTAGFPSATAAHGLSTPADGVTTPADGVPSSPAPSAHPCPASGGSIESAGAVGPTTTALTTNNGIIVGTDGLPVLLKGITWPGFDSGTMLNNLQGASSVSADFSTQVQRMKALGFNAVKLPFSFKTLLGTGAPPKVPLKCTTATAAQIQASVTPNGTKLPATAKVPDLLAQSSNGDGECNNDIPKDTPLNRYQYIAGFLASNGFYVVLENSFAVDRTAIDNPEAWVQSWTRLVSTVTTNSVTAPRIIISPLGNPDAQGIKWQAARGAPGLTNLYMAAIDALNPINPQALFFLQGESPPYTWAGQTALTRSPGDGFATDANLIQKYKLSDPNALFKTLLIRPYVNQVVITPAYTAPSVYNASLAASTGAALWQRLTSSFGYLNKEGYCTSSKSCKTFAVVLASFGSAMASATDEAALSDLAAYMQPLCGLPACLAADGAHGPVSSWFWNGWTPDLAGSVTSTDGVRVLKAPLDYLIGLGLNPWYLPPSAQKVKPKQATGLPPTITVNKNFCSSQVTVTSSGVDNTTGLYLGSVMVTATNVGPVAVPTPWLLTITNKYYAGVSQAFGLSQPQFVLGGTLTGTAGDYWDVLWPGATNSVSVGFIVLSRSPDALQPDKVLLNGNPCSVNAPAPAAAPSGGLQSLGTLRSSGVRAAAPSTAAAPAVN</sequence>
<evidence type="ECO:0000256" key="2">
    <source>
        <dbReference type="ARBA" id="ARBA00022801"/>
    </source>
</evidence>
<dbReference type="SUPFAM" id="SSF51445">
    <property type="entry name" value="(Trans)glycosidases"/>
    <property type="match status" value="2"/>
</dbReference>
<dbReference type="Gene3D" id="3.20.20.80">
    <property type="entry name" value="Glycosidases"/>
    <property type="match status" value="2"/>
</dbReference>
<keyword evidence="4" id="KW-0119">Carbohydrate metabolism</keyword>
<dbReference type="InterPro" id="IPR001547">
    <property type="entry name" value="Glyco_hydro_5"/>
</dbReference>
<evidence type="ECO:0000256" key="3">
    <source>
        <dbReference type="ARBA" id="ARBA00023001"/>
    </source>
</evidence>
<evidence type="ECO:0000256" key="1">
    <source>
        <dbReference type="ARBA" id="ARBA00005641"/>
    </source>
</evidence>
<dbReference type="Pfam" id="PF00150">
    <property type="entry name" value="Cellulase"/>
    <property type="match status" value="1"/>
</dbReference>
<dbReference type="PANTHER" id="PTHR35923:SF2">
    <property type="entry name" value="ENDOGLUCANASE"/>
    <property type="match status" value="1"/>
</dbReference>
<evidence type="ECO:0000256" key="4">
    <source>
        <dbReference type="ARBA" id="ARBA00023277"/>
    </source>
</evidence>
<keyword evidence="10" id="KW-1185">Reference proteome</keyword>
<organism evidence="9 10">
    <name type="scientific">Coccomyxa subellipsoidea</name>
    <dbReference type="NCBI Taxonomy" id="248742"/>
    <lineage>
        <taxon>Eukaryota</taxon>
        <taxon>Viridiplantae</taxon>
        <taxon>Chlorophyta</taxon>
        <taxon>core chlorophytes</taxon>
        <taxon>Trebouxiophyceae</taxon>
        <taxon>Trebouxiophyceae incertae sedis</taxon>
        <taxon>Coccomyxaceae</taxon>
        <taxon>Coccomyxa</taxon>
    </lineage>
</organism>
<evidence type="ECO:0000256" key="7">
    <source>
        <dbReference type="SAM" id="MobiDB-lite"/>
    </source>
</evidence>
<dbReference type="PANTHER" id="PTHR35923">
    <property type="entry name" value="MAJOR EXTRACELLULAR ENDOGLUCANASE"/>
    <property type="match status" value="1"/>
</dbReference>
<protein>
    <recommendedName>
        <fullName evidence="8">Glycoside hydrolase family 5 domain-containing protein</fullName>
    </recommendedName>
</protein>
<evidence type="ECO:0000313" key="10">
    <source>
        <dbReference type="Proteomes" id="UP001491310"/>
    </source>
</evidence>
<evidence type="ECO:0000313" key="9">
    <source>
        <dbReference type="EMBL" id="KAK9919184.1"/>
    </source>
</evidence>
<keyword evidence="2" id="KW-0378">Hydrolase</keyword>
<dbReference type="InterPro" id="IPR017853">
    <property type="entry name" value="GH"/>
</dbReference>
<name>A0ABR2Z5H8_9CHLO</name>
<dbReference type="EMBL" id="JALJOT010000001">
    <property type="protein sequence ID" value="KAK9919184.1"/>
    <property type="molecule type" value="Genomic_DNA"/>
</dbReference>
<dbReference type="Proteomes" id="UP001491310">
    <property type="component" value="Unassembled WGS sequence"/>
</dbReference>